<proteinExistence type="inferred from homology"/>
<dbReference type="CDD" id="cd17328">
    <property type="entry name" value="MFS_spinster_like"/>
    <property type="match status" value="1"/>
</dbReference>
<dbReference type="PANTHER" id="PTHR23505:SF79">
    <property type="entry name" value="PROTEIN SPINSTER"/>
    <property type="match status" value="1"/>
</dbReference>
<dbReference type="SUPFAM" id="SSF103473">
    <property type="entry name" value="MFS general substrate transporter"/>
    <property type="match status" value="1"/>
</dbReference>
<keyword evidence="4 8" id="KW-1133">Transmembrane helix</keyword>
<comment type="subcellular location">
    <subcellularLocation>
        <location evidence="1">Membrane</location>
        <topology evidence="1">Multi-pass membrane protein</topology>
    </subcellularLocation>
</comment>
<evidence type="ECO:0000256" key="7">
    <source>
        <dbReference type="SAM" id="MobiDB-lite"/>
    </source>
</evidence>
<sequence length="517" mass="56527">MNNSRSNDLTQANSTPKTSEAISDSNVSTTGSETSKAARPKGTACGGFASVFVLFLVNLLNNMDRSTLAGVLTDVQRYFDLDDAKTGLLQTIFVIFNMLSALLSGFLGDRYNRKWLMIFGIILWISAVFASSFIPSDLYCLFLSCRGALGLGVACYFTVAPSIIADMFVANGRGRALMFFYFAGPLGSGFGYMFGSYANSLLNGWQWALRLTPVFGTICVVLVILIIREPERGEAETATGATAANRIEATSYWSDIVALLQTRTYVSATIAFTAVIFSMMSLSWWGPMSVCLAFAMNNKLNSTDDINKQTQAQINFLFGLITMIGGLTGVITGSLWAQMWSSGKCCFRWVRTKRSNAIVCASGSFMGTFFLFFGLQFMERNMSVAWVFIFLTITAVFLIYPVNVELYLDVVIPTRRSVASALQIVVSNLLGGAVGPSFVGIVSDAIRGSDNRPSARFNGVLKAFYVLNCVLIISGLCFSFAALFFKHDHANFRKKMGYTDASSTNDFDSSHSNNNKT</sequence>
<evidence type="ECO:0000313" key="11">
    <source>
        <dbReference type="WBParaSite" id="PgE083_g001_t09"/>
    </source>
</evidence>
<evidence type="ECO:0000256" key="5">
    <source>
        <dbReference type="ARBA" id="ARBA00023136"/>
    </source>
</evidence>
<keyword evidence="5 8" id="KW-0472">Membrane</keyword>
<dbReference type="WBParaSite" id="PgE083_g001_t10">
    <property type="protein sequence ID" value="PgE083_g001_t10"/>
    <property type="gene ID" value="PgE083_g001"/>
</dbReference>
<feature type="compositionally biased region" description="Polar residues" evidence="7">
    <location>
        <begin position="1"/>
        <end position="35"/>
    </location>
</feature>
<evidence type="ECO:0000313" key="10">
    <source>
        <dbReference type="Proteomes" id="UP000887569"/>
    </source>
</evidence>
<protein>
    <submittedName>
        <fullName evidence="11 12">Major facilitator superfamily (MFS) profile domain-containing protein</fullName>
    </submittedName>
</protein>
<keyword evidence="2" id="KW-0813">Transport</keyword>
<dbReference type="WBParaSite" id="PgE083_g001_t09">
    <property type="protein sequence ID" value="PgE083_g001_t09"/>
    <property type="gene ID" value="PgE083_g001"/>
</dbReference>
<feature type="transmembrane region" description="Helical" evidence="8">
    <location>
        <begin position="420"/>
        <end position="443"/>
    </location>
</feature>
<accession>A0A914ZZT3</accession>
<dbReference type="AlphaFoldDB" id="A0A914ZZT3"/>
<feature type="transmembrane region" description="Helical" evidence="8">
    <location>
        <begin position="87"/>
        <end position="108"/>
    </location>
</feature>
<dbReference type="Gene3D" id="1.20.1250.20">
    <property type="entry name" value="MFS general substrate transporter like domains"/>
    <property type="match status" value="1"/>
</dbReference>
<feature type="transmembrane region" description="Helical" evidence="8">
    <location>
        <begin position="463"/>
        <end position="485"/>
    </location>
</feature>
<feature type="domain" description="Major facilitator superfamily (MFS) profile" evidence="9">
    <location>
        <begin position="50"/>
        <end position="486"/>
    </location>
</feature>
<organism evidence="10 11">
    <name type="scientific">Parascaris univalens</name>
    <name type="common">Nematode worm</name>
    <dbReference type="NCBI Taxonomy" id="6257"/>
    <lineage>
        <taxon>Eukaryota</taxon>
        <taxon>Metazoa</taxon>
        <taxon>Ecdysozoa</taxon>
        <taxon>Nematoda</taxon>
        <taxon>Chromadorea</taxon>
        <taxon>Rhabditida</taxon>
        <taxon>Spirurina</taxon>
        <taxon>Ascaridomorpha</taxon>
        <taxon>Ascaridoidea</taxon>
        <taxon>Ascarididae</taxon>
        <taxon>Parascaris</taxon>
    </lineage>
</organism>
<dbReference type="PANTHER" id="PTHR23505">
    <property type="entry name" value="SPINSTER"/>
    <property type="match status" value="1"/>
</dbReference>
<keyword evidence="3 8" id="KW-0812">Transmembrane</keyword>
<name>A0A914ZZT3_PARUN</name>
<feature type="transmembrane region" description="Helical" evidence="8">
    <location>
        <begin position="357"/>
        <end position="378"/>
    </location>
</feature>
<evidence type="ECO:0000256" key="3">
    <source>
        <dbReference type="ARBA" id="ARBA00022692"/>
    </source>
</evidence>
<feature type="transmembrane region" description="Helical" evidence="8">
    <location>
        <begin position="207"/>
        <end position="227"/>
    </location>
</feature>
<dbReference type="Proteomes" id="UP000887569">
    <property type="component" value="Unplaced"/>
</dbReference>
<dbReference type="Pfam" id="PF07690">
    <property type="entry name" value="MFS_1"/>
    <property type="match status" value="1"/>
</dbReference>
<evidence type="ECO:0000256" key="8">
    <source>
        <dbReference type="SAM" id="Phobius"/>
    </source>
</evidence>
<dbReference type="InterPro" id="IPR036259">
    <property type="entry name" value="MFS_trans_sf"/>
</dbReference>
<evidence type="ECO:0000313" key="12">
    <source>
        <dbReference type="WBParaSite" id="PgE083_g001_t10"/>
    </source>
</evidence>
<evidence type="ECO:0000259" key="9">
    <source>
        <dbReference type="PROSITE" id="PS50850"/>
    </source>
</evidence>
<evidence type="ECO:0000256" key="1">
    <source>
        <dbReference type="ARBA" id="ARBA00004141"/>
    </source>
</evidence>
<feature type="region of interest" description="Disordered" evidence="7">
    <location>
        <begin position="1"/>
        <end position="41"/>
    </location>
</feature>
<feature type="transmembrane region" description="Helical" evidence="8">
    <location>
        <begin position="384"/>
        <end position="408"/>
    </location>
</feature>
<comment type="similarity">
    <text evidence="6">Belongs to the major facilitator superfamily. Spinster (TC 2.A.1.49) family.</text>
</comment>
<keyword evidence="10" id="KW-1185">Reference proteome</keyword>
<feature type="transmembrane region" description="Helical" evidence="8">
    <location>
        <begin position="270"/>
        <end position="296"/>
    </location>
</feature>
<dbReference type="PROSITE" id="PS50850">
    <property type="entry name" value="MFS"/>
    <property type="match status" value="1"/>
</dbReference>
<feature type="transmembrane region" description="Helical" evidence="8">
    <location>
        <begin position="42"/>
        <end position="60"/>
    </location>
</feature>
<evidence type="ECO:0000256" key="4">
    <source>
        <dbReference type="ARBA" id="ARBA00022989"/>
    </source>
</evidence>
<feature type="transmembrane region" description="Helical" evidence="8">
    <location>
        <begin position="176"/>
        <end position="195"/>
    </location>
</feature>
<dbReference type="InterPro" id="IPR020846">
    <property type="entry name" value="MFS_dom"/>
</dbReference>
<dbReference type="InterPro" id="IPR044770">
    <property type="entry name" value="MFS_spinster-like"/>
</dbReference>
<reference evidence="11 12" key="1">
    <citation type="submission" date="2022-11" db="UniProtKB">
        <authorList>
            <consortium name="WormBaseParasite"/>
        </authorList>
    </citation>
    <scope>IDENTIFICATION</scope>
</reference>
<dbReference type="InterPro" id="IPR011701">
    <property type="entry name" value="MFS"/>
</dbReference>
<evidence type="ECO:0000256" key="2">
    <source>
        <dbReference type="ARBA" id="ARBA00022448"/>
    </source>
</evidence>
<dbReference type="GO" id="GO:0016020">
    <property type="term" value="C:membrane"/>
    <property type="evidence" value="ECO:0007669"/>
    <property type="project" value="UniProtKB-SubCell"/>
</dbReference>
<evidence type="ECO:0000256" key="6">
    <source>
        <dbReference type="ARBA" id="ARBA00024338"/>
    </source>
</evidence>
<feature type="transmembrane region" description="Helical" evidence="8">
    <location>
        <begin position="141"/>
        <end position="164"/>
    </location>
</feature>
<feature type="transmembrane region" description="Helical" evidence="8">
    <location>
        <begin position="316"/>
        <end position="337"/>
    </location>
</feature>
<dbReference type="GO" id="GO:0022857">
    <property type="term" value="F:transmembrane transporter activity"/>
    <property type="evidence" value="ECO:0007669"/>
    <property type="project" value="InterPro"/>
</dbReference>
<feature type="transmembrane region" description="Helical" evidence="8">
    <location>
        <begin position="115"/>
        <end position="135"/>
    </location>
</feature>